<evidence type="ECO:0000256" key="7">
    <source>
        <dbReference type="ARBA" id="ARBA00022692"/>
    </source>
</evidence>
<evidence type="ECO:0000313" key="19">
    <source>
        <dbReference type="EMBL" id="WEK17708.1"/>
    </source>
</evidence>
<organism evidence="19 20">
    <name type="scientific">Candidatus Pedobacter colombiensis</name>
    <dbReference type="NCBI Taxonomy" id="3121371"/>
    <lineage>
        <taxon>Bacteria</taxon>
        <taxon>Pseudomonadati</taxon>
        <taxon>Bacteroidota</taxon>
        <taxon>Sphingobacteriia</taxon>
        <taxon>Sphingobacteriales</taxon>
        <taxon>Sphingobacteriaceae</taxon>
        <taxon>Pedobacter</taxon>
    </lineage>
</organism>
<keyword evidence="8" id="KW-0547">Nucleotide-binding</keyword>
<dbReference type="CDD" id="cd17546">
    <property type="entry name" value="REC_hyHK_CKI1_RcsC-like"/>
    <property type="match status" value="1"/>
</dbReference>
<feature type="modified residue" description="4-aspartylphosphate" evidence="14">
    <location>
        <position position="530"/>
    </location>
</feature>
<dbReference type="SMART" id="SM00387">
    <property type="entry name" value="HATPase_c"/>
    <property type="match status" value="1"/>
</dbReference>
<evidence type="ECO:0000259" key="17">
    <source>
        <dbReference type="PROSITE" id="PS50109"/>
    </source>
</evidence>
<dbReference type="PRINTS" id="PR00344">
    <property type="entry name" value="BCTRLSENSOR"/>
</dbReference>
<dbReference type="InterPro" id="IPR003661">
    <property type="entry name" value="HisK_dim/P_dom"/>
</dbReference>
<comment type="subcellular location">
    <subcellularLocation>
        <location evidence="2">Cell membrane</location>
        <topology evidence="2">Multi-pass membrane protein</topology>
    </subcellularLocation>
</comment>
<dbReference type="InterPro" id="IPR003594">
    <property type="entry name" value="HATPase_dom"/>
</dbReference>
<dbReference type="SUPFAM" id="SSF47384">
    <property type="entry name" value="Homodimeric domain of signal transducing histidine kinase"/>
    <property type="match status" value="1"/>
</dbReference>
<dbReference type="GO" id="GO:0005886">
    <property type="term" value="C:plasma membrane"/>
    <property type="evidence" value="ECO:0007669"/>
    <property type="project" value="UniProtKB-SubCell"/>
</dbReference>
<evidence type="ECO:0000256" key="16">
    <source>
        <dbReference type="SAM" id="Phobius"/>
    </source>
</evidence>
<dbReference type="CDD" id="cd00082">
    <property type="entry name" value="HisKA"/>
    <property type="match status" value="1"/>
</dbReference>
<evidence type="ECO:0000256" key="2">
    <source>
        <dbReference type="ARBA" id="ARBA00004651"/>
    </source>
</evidence>
<dbReference type="InterPro" id="IPR011006">
    <property type="entry name" value="CheY-like_superfamily"/>
</dbReference>
<evidence type="ECO:0000256" key="1">
    <source>
        <dbReference type="ARBA" id="ARBA00000085"/>
    </source>
</evidence>
<dbReference type="FunFam" id="3.30.565.10:FF:000010">
    <property type="entry name" value="Sensor histidine kinase RcsC"/>
    <property type="match status" value="1"/>
</dbReference>
<feature type="domain" description="Histidine kinase" evidence="17">
    <location>
        <begin position="227"/>
        <end position="449"/>
    </location>
</feature>
<dbReference type="Pfam" id="PF00072">
    <property type="entry name" value="Response_reg"/>
    <property type="match status" value="1"/>
</dbReference>
<dbReference type="SUPFAM" id="SSF52172">
    <property type="entry name" value="CheY-like"/>
    <property type="match status" value="1"/>
</dbReference>
<feature type="transmembrane region" description="Helical" evidence="16">
    <location>
        <begin position="26"/>
        <end position="42"/>
    </location>
</feature>
<dbReference type="Gene3D" id="3.30.565.10">
    <property type="entry name" value="Histidine kinase-like ATPase, C-terminal domain"/>
    <property type="match status" value="1"/>
</dbReference>
<sequence length="607" mass="69224">MNTNFNLSNNQRPTLLLDVKERSDRLMNYFLASFFLVGLILAGYYDTWLIAFGVGGISLLAYYSAKIALPNSSLYQYTLSTVLGIFMAQFIYQMHGLFEMHFFAFIGSTLLITYQKWKLQIPILLVVILHHTIFSYLQNIGFTEIYFSKIDYIDLQTLIIHFLLAGAIFFICGLWAYQLEKYNKLRKQHEVALDKSNQQLRKFNMELGKARKEADQANQAKSIFLATMSHEIRTPMNGVIGMSALLGETSLTEEQRMFNKTIGTCGETLINVINDILDFSKIESGSLELEKEVFDIRQCLEDVLDIFTTKAAQIHLNLTYEIYEDVPLLIIGDHLRLRQVLTNLVGNAMKFTEHGEICVHVHLEKRRSDEQIELRFDIRDTGIGIPEDKLKRLFKAFSQVDSSTTRKYGGTGLGLAISEKLVSLMGGHIYVRSQIGVGSTFSFTISTDLAPLKSTSYTHLQKEETFQNKLSTNFYQKFPHHILIAEDNQMNQLVIVNILRKMGYQPDLVKNGLEAIEAAKQKDYDIILMDIQMPIMDGLEATRIIRRAAGSQPIIIALTANAMADDEEKCLNAGMSDYIRKPFKPEDLMNKLEKWYTFKITKAAASR</sequence>
<evidence type="ECO:0000256" key="3">
    <source>
        <dbReference type="ARBA" id="ARBA00012438"/>
    </source>
</evidence>
<dbReference type="SMART" id="SM00388">
    <property type="entry name" value="HisKA"/>
    <property type="match status" value="1"/>
</dbReference>
<dbReference type="PROSITE" id="PS50109">
    <property type="entry name" value="HIS_KIN"/>
    <property type="match status" value="1"/>
</dbReference>
<feature type="transmembrane region" description="Helical" evidence="16">
    <location>
        <begin position="158"/>
        <end position="177"/>
    </location>
</feature>
<dbReference type="EC" id="2.7.13.3" evidence="3"/>
<dbReference type="InterPro" id="IPR001789">
    <property type="entry name" value="Sig_transdc_resp-reg_receiver"/>
</dbReference>
<evidence type="ECO:0000256" key="5">
    <source>
        <dbReference type="ARBA" id="ARBA00022553"/>
    </source>
</evidence>
<dbReference type="InterPro" id="IPR036890">
    <property type="entry name" value="HATPase_C_sf"/>
</dbReference>
<keyword evidence="6" id="KW-0808">Transferase</keyword>
<accession>A0AAJ5W3A8</accession>
<gene>
    <name evidence="19" type="ORF">P0Y49_12970</name>
</gene>
<evidence type="ECO:0000256" key="14">
    <source>
        <dbReference type="PROSITE-ProRule" id="PRU00169"/>
    </source>
</evidence>
<proteinExistence type="predicted"/>
<dbReference type="Pfam" id="PF02518">
    <property type="entry name" value="HATPase_c"/>
    <property type="match status" value="1"/>
</dbReference>
<keyword evidence="5 14" id="KW-0597">Phosphoprotein</keyword>
<dbReference type="FunFam" id="1.10.287.130:FF:000003">
    <property type="entry name" value="Histidine kinase"/>
    <property type="match status" value="1"/>
</dbReference>
<dbReference type="EMBL" id="CP119313">
    <property type="protein sequence ID" value="WEK17708.1"/>
    <property type="molecule type" value="Genomic_DNA"/>
</dbReference>
<dbReference type="SMART" id="SM00448">
    <property type="entry name" value="REC"/>
    <property type="match status" value="1"/>
</dbReference>
<keyword evidence="4" id="KW-1003">Cell membrane</keyword>
<protein>
    <recommendedName>
        <fullName evidence="3">histidine kinase</fullName>
        <ecNumber evidence="3">2.7.13.3</ecNumber>
    </recommendedName>
</protein>
<reference evidence="19" key="1">
    <citation type="submission" date="2023-03" db="EMBL/GenBank/DDBJ databases">
        <title>Andean soil-derived lignocellulolytic bacterial consortium as a source of novel taxa and putative plastic-active enzymes.</title>
        <authorList>
            <person name="Diaz-Garcia L."/>
            <person name="Chuvochina M."/>
            <person name="Feuerriegel G."/>
            <person name="Bunk B."/>
            <person name="Sproer C."/>
            <person name="Streit W.R."/>
            <person name="Rodriguez L.M."/>
            <person name="Overmann J."/>
            <person name="Jimenez D.J."/>
        </authorList>
    </citation>
    <scope>NUCLEOTIDE SEQUENCE</scope>
    <source>
        <strain evidence="19">MAG 3858</strain>
    </source>
</reference>
<dbReference type="Gene3D" id="3.40.50.2300">
    <property type="match status" value="1"/>
</dbReference>
<dbReference type="SUPFAM" id="SSF55874">
    <property type="entry name" value="ATPase domain of HSP90 chaperone/DNA topoisomerase II/histidine kinase"/>
    <property type="match status" value="1"/>
</dbReference>
<dbReference type="PROSITE" id="PS50110">
    <property type="entry name" value="RESPONSE_REGULATORY"/>
    <property type="match status" value="1"/>
</dbReference>
<dbReference type="InterPro" id="IPR004358">
    <property type="entry name" value="Sig_transdc_His_kin-like_C"/>
</dbReference>
<evidence type="ECO:0000256" key="9">
    <source>
        <dbReference type="ARBA" id="ARBA00022777"/>
    </source>
</evidence>
<feature type="coiled-coil region" evidence="15">
    <location>
        <begin position="179"/>
        <end position="220"/>
    </location>
</feature>
<keyword evidence="12" id="KW-0902">Two-component regulatory system</keyword>
<dbReference type="Gene3D" id="1.10.287.130">
    <property type="match status" value="1"/>
</dbReference>
<evidence type="ECO:0000256" key="4">
    <source>
        <dbReference type="ARBA" id="ARBA00022475"/>
    </source>
</evidence>
<dbReference type="InterPro" id="IPR005467">
    <property type="entry name" value="His_kinase_dom"/>
</dbReference>
<dbReference type="InterPro" id="IPR036097">
    <property type="entry name" value="HisK_dim/P_sf"/>
</dbReference>
<dbReference type="Pfam" id="PF00512">
    <property type="entry name" value="HisKA"/>
    <property type="match status" value="1"/>
</dbReference>
<dbReference type="Proteomes" id="UP001214530">
    <property type="component" value="Chromosome"/>
</dbReference>
<dbReference type="PANTHER" id="PTHR45339">
    <property type="entry name" value="HYBRID SIGNAL TRANSDUCTION HISTIDINE KINASE J"/>
    <property type="match status" value="1"/>
</dbReference>
<keyword evidence="15" id="KW-0175">Coiled coil</keyword>
<keyword evidence="11 16" id="KW-1133">Transmembrane helix</keyword>
<evidence type="ECO:0000256" key="15">
    <source>
        <dbReference type="SAM" id="Coils"/>
    </source>
</evidence>
<dbReference type="PANTHER" id="PTHR45339:SF1">
    <property type="entry name" value="HYBRID SIGNAL TRANSDUCTION HISTIDINE KINASE J"/>
    <property type="match status" value="1"/>
</dbReference>
<evidence type="ECO:0000256" key="11">
    <source>
        <dbReference type="ARBA" id="ARBA00022989"/>
    </source>
</evidence>
<evidence type="ECO:0000259" key="18">
    <source>
        <dbReference type="PROSITE" id="PS50110"/>
    </source>
</evidence>
<dbReference type="GO" id="GO:0000155">
    <property type="term" value="F:phosphorelay sensor kinase activity"/>
    <property type="evidence" value="ECO:0007669"/>
    <property type="project" value="InterPro"/>
</dbReference>
<evidence type="ECO:0000256" key="8">
    <source>
        <dbReference type="ARBA" id="ARBA00022741"/>
    </source>
</evidence>
<feature type="transmembrane region" description="Helical" evidence="16">
    <location>
        <begin position="48"/>
        <end position="65"/>
    </location>
</feature>
<keyword evidence="13 16" id="KW-0472">Membrane</keyword>
<feature type="transmembrane region" description="Helical" evidence="16">
    <location>
        <begin position="121"/>
        <end position="138"/>
    </location>
</feature>
<dbReference type="AlphaFoldDB" id="A0AAJ5W3A8"/>
<evidence type="ECO:0000313" key="20">
    <source>
        <dbReference type="Proteomes" id="UP001214530"/>
    </source>
</evidence>
<comment type="catalytic activity">
    <reaction evidence="1">
        <text>ATP + protein L-histidine = ADP + protein N-phospho-L-histidine.</text>
        <dbReference type="EC" id="2.7.13.3"/>
    </reaction>
</comment>
<keyword evidence="7 16" id="KW-0812">Transmembrane</keyword>
<evidence type="ECO:0000256" key="13">
    <source>
        <dbReference type="ARBA" id="ARBA00023136"/>
    </source>
</evidence>
<evidence type="ECO:0000256" key="10">
    <source>
        <dbReference type="ARBA" id="ARBA00022840"/>
    </source>
</evidence>
<feature type="domain" description="Response regulatory" evidence="18">
    <location>
        <begin position="481"/>
        <end position="596"/>
    </location>
</feature>
<keyword evidence="10 19" id="KW-0067">ATP-binding</keyword>
<name>A0AAJ5W3A8_9SPHI</name>
<dbReference type="CDD" id="cd16922">
    <property type="entry name" value="HATPase_EvgS-ArcB-TorS-like"/>
    <property type="match status" value="1"/>
</dbReference>
<evidence type="ECO:0000256" key="12">
    <source>
        <dbReference type="ARBA" id="ARBA00023012"/>
    </source>
</evidence>
<keyword evidence="9" id="KW-0418">Kinase</keyword>
<dbReference type="GO" id="GO:0005524">
    <property type="term" value="F:ATP binding"/>
    <property type="evidence" value="ECO:0007669"/>
    <property type="project" value="UniProtKB-KW"/>
</dbReference>
<evidence type="ECO:0000256" key="6">
    <source>
        <dbReference type="ARBA" id="ARBA00022679"/>
    </source>
</evidence>